<protein>
    <submittedName>
        <fullName evidence="2">Uncharacterized protein</fullName>
    </submittedName>
</protein>
<dbReference type="Proteomes" id="UP000182489">
    <property type="component" value="Unassembled WGS sequence"/>
</dbReference>
<dbReference type="RefSeq" id="WP_072452837.1">
    <property type="nucleotide sequence ID" value="NZ_FPKH01000001.1"/>
</dbReference>
<gene>
    <name evidence="2" type="ORF">SAMN03097694_0961</name>
</gene>
<name>A0AB38C3H2_9BURK</name>
<proteinExistence type="predicted"/>
<keyword evidence="1" id="KW-0472">Membrane</keyword>
<organism evidence="2 3">
    <name type="scientific">Janthinobacterium lividum</name>
    <dbReference type="NCBI Taxonomy" id="29581"/>
    <lineage>
        <taxon>Bacteria</taxon>
        <taxon>Pseudomonadati</taxon>
        <taxon>Pseudomonadota</taxon>
        <taxon>Betaproteobacteria</taxon>
        <taxon>Burkholderiales</taxon>
        <taxon>Oxalobacteraceae</taxon>
        <taxon>Janthinobacterium</taxon>
    </lineage>
</organism>
<sequence>MLSVSAFRRVVRASAIYDVLMTAPFATPWTFLLLHEHLNAVNLSLGGLPLPVFGPFHLLISSLFGSVVMVWSVLRMLDPQPRFGRYDAAARYLFSTWMAWALFTTGQPLLWLFLVPELAWGLAQSLPLRRSGGAPAGRAHESLLRWR</sequence>
<accession>A0AB38C3H2</accession>
<dbReference type="EMBL" id="FPKH01000001">
    <property type="protein sequence ID" value="SFX15761.1"/>
    <property type="molecule type" value="Genomic_DNA"/>
</dbReference>
<evidence type="ECO:0000256" key="1">
    <source>
        <dbReference type="SAM" id="Phobius"/>
    </source>
</evidence>
<reference evidence="2 3" key="1">
    <citation type="submission" date="2016-11" db="EMBL/GenBank/DDBJ databases">
        <authorList>
            <person name="Varghese N."/>
            <person name="Submissions S."/>
        </authorList>
    </citation>
    <scope>NUCLEOTIDE SEQUENCE [LARGE SCALE GENOMIC DNA]</scope>
    <source>
        <strain evidence="2 3">NFR18</strain>
    </source>
</reference>
<evidence type="ECO:0000313" key="3">
    <source>
        <dbReference type="Proteomes" id="UP000182489"/>
    </source>
</evidence>
<dbReference type="AlphaFoldDB" id="A0AB38C3H2"/>
<evidence type="ECO:0000313" key="2">
    <source>
        <dbReference type="EMBL" id="SFX15761.1"/>
    </source>
</evidence>
<feature type="transmembrane region" description="Helical" evidence="1">
    <location>
        <begin position="15"/>
        <end position="34"/>
    </location>
</feature>
<keyword evidence="1" id="KW-0812">Transmembrane</keyword>
<comment type="caution">
    <text evidence="2">The sequence shown here is derived from an EMBL/GenBank/DDBJ whole genome shotgun (WGS) entry which is preliminary data.</text>
</comment>
<feature type="transmembrane region" description="Helical" evidence="1">
    <location>
        <begin position="54"/>
        <end position="74"/>
    </location>
</feature>
<keyword evidence="1" id="KW-1133">Transmembrane helix</keyword>